<gene>
    <name evidence="9" type="ORF">B7P43_G16863</name>
</gene>
<dbReference type="PRINTS" id="PR00070">
    <property type="entry name" value="DHFR"/>
</dbReference>
<reference evidence="9 10" key="1">
    <citation type="submission" date="2017-12" db="EMBL/GenBank/DDBJ databases">
        <title>Hemimetabolous genomes reveal molecular basis of termite eusociality.</title>
        <authorList>
            <person name="Harrison M.C."/>
            <person name="Jongepier E."/>
            <person name="Robertson H.M."/>
            <person name="Arning N."/>
            <person name="Bitard-Feildel T."/>
            <person name="Chao H."/>
            <person name="Childers C.P."/>
            <person name="Dinh H."/>
            <person name="Doddapaneni H."/>
            <person name="Dugan S."/>
            <person name="Gowin J."/>
            <person name="Greiner C."/>
            <person name="Han Y."/>
            <person name="Hu H."/>
            <person name="Hughes D.S.T."/>
            <person name="Huylmans A.-K."/>
            <person name="Kemena C."/>
            <person name="Kremer L.P.M."/>
            <person name="Lee S.L."/>
            <person name="Lopez-Ezquerra A."/>
            <person name="Mallet L."/>
            <person name="Monroy-Kuhn J.M."/>
            <person name="Moser A."/>
            <person name="Murali S.C."/>
            <person name="Muzny D.M."/>
            <person name="Otani S."/>
            <person name="Piulachs M.-D."/>
            <person name="Poelchau M."/>
            <person name="Qu J."/>
            <person name="Schaub F."/>
            <person name="Wada-Katsumata A."/>
            <person name="Worley K.C."/>
            <person name="Xie Q."/>
            <person name="Ylla G."/>
            <person name="Poulsen M."/>
            <person name="Gibbs R.A."/>
            <person name="Schal C."/>
            <person name="Richards S."/>
            <person name="Belles X."/>
            <person name="Korb J."/>
            <person name="Bornberg-Bauer E."/>
        </authorList>
    </citation>
    <scope>NUCLEOTIDE SEQUENCE [LARGE SCALE GENOMIC DNA]</scope>
    <source>
        <tissue evidence="9">Whole body</tissue>
    </source>
</reference>
<evidence type="ECO:0000259" key="8">
    <source>
        <dbReference type="PROSITE" id="PS51330"/>
    </source>
</evidence>
<dbReference type="Pfam" id="PF00186">
    <property type="entry name" value="DHFR_1"/>
    <property type="match status" value="1"/>
</dbReference>
<dbReference type="GO" id="GO:0005739">
    <property type="term" value="C:mitochondrion"/>
    <property type="evidence" value="ECO:0007669"/>
    <property type="project" value="TreeGrafter"/>
</dbReference>
<dbReference type="GO" id="GO:0046654">
    <property type="term" value="P:tetrahydrofolate biosynthetic process"/>
    <property type="evidence" value="ECO:0007669"/>
    <property type="project" value="UniProtKB-UniPathway"/>
</dbReference>
<comment type="similarity">
    <text evidence="7">Belongs to the dihydrofolate reductase family.</text>
</comment>
<dbReference type="GO" id="GO:0046655">
    <property type="term" value="P:folic acid metabolic process"/>
    <property type="evidence" value="ECO:0007669"/>
    <property type="project" value="TreeGrafter"/>
</dbReference>
<evidence type="ECO:0000256" key="3">
    <source>
        <dbReference type="ARBA" id="ARBA00022563"/>
    </source>
</evidence>
<dbReference type="EMBL" id="NEVH01021585">
    <property type="protein sequence ID" value="PNF19594.1"/>
    <property type="molecule type" value="Genomic_DNA"/>
</dbReference>
<keyword evidence="3" id="KW-0554">One-carbon metabolism</keyword>
<dbReference type="Proteomes" id="UP000235965">
    <property type="component" value="Unassembled WGS sequence"/>
</dbReference>
<dbReference type="GO" id="GO:0050661">
    <property type="term" value="F:NADP binding"/>
    <property type="evidence" value="ECO:0007669"/>
    <property type="project" value="InterPro"/>
</dbReference>
<dbReference type="GO" id="GO:0004146">
    <property type="term" value="F:dihydrofolate reductase activity"/>
    <property type="evidence" value="ECO:0007669"/>
    <property type="project" value="UniProtKB-EC"/>
</dbReference>
<evidence type="ECO:0000256" key="5">
    <source>
        <dbReference type="ARBA" id="ARBA00023002"/>
    </source>
</evidence>
<dbReference type="InParanoid" id="A0A2J7PTE3"/>
<comment type="pathway">
    <text evidence="1">Cofactor biosynthesis; tetrahydrofolate biosynthesis; 5,6,7,8-tetrahydrofolate from 7,8-dihydrofolate: step 1/1.</text>
</comment>
<dbReference type="CDD" id="cd00209">
    <property type="entry name" value="DHFR"/>
    <property type="match status" value="1"/>
</dbReference>
<keyword evidence="10" id="KW-1185">Reference proteome</keyword>
<dbReference type="PROSITE" id="PS51330">
    <property type="entry name" value="DHFR_2"/>
    <property type="match status" value="1"/>
</dbReference>
<dbReference type="GO" id="GO:0006730">
    <property type="term" value="P:one-carbon metabolic process"/>
    <property type="evidence" value="ECO:0007669"/>
    <property type="project" value="UniProtKB-KW"/>
</dbReference>
<name>A0A2J7PTE3_9NEOP</name>
<evidence type="ECO:0000256" key="1">
    <source>
        <dbReference type="ARBA" id="ARBA00004903"/>
    </source>
</evidence>
<dbReference type="PANTHER" id="PTHR48069">
    <property type="entry name" value="DIHYDROFOLATE REDUCTASE"/>
    <property type="match status" value="1"/>
</dbReference>
<dbReference type="SUPFAM" id="SSF53597">
    <property type="entry name" value="Dihydrofolate reductase-like"/>
    <property type="match status" value="1"/>
</dbReference>
<accession>A0A2J7PTE3</accession>
<dbReference type="PANTHER" id="PTHR48069:SF3">
    <property type="entry name" value="DIHYDROFOLATE REDUCTASE"/>
    <property type="match status" value="1"/>
</dbReference>
<dbReference type="InterPro" id="IPR001796">
    <property type="entry name" value="DHFR_dom"/>
</dbReference>
<dbReference type="InterPro" id="IPR017925">
    <property type="entry name" value="DHFR_CS"/>
</dbReference>
<evidence type="ECO:0000313" key="9">
    <source>
        <dbReference type="EMBL" id="PNF19594.1"/>
    </source>
</evidence>
<dbReference type="UniPathway" id="UPA00077">
    <property type="reaction ID" value="UER00158"/>
</dbReference>
<dbReference type="GO" id="GO:0046452">
    <property type="term" value="P:dihydrofolate metabolic process"/>
    <property type="evidence" value="ECO:0007669"/>
    <property type="project" value="TreeGrafter"/>
</dbReference>
<dbReference type="InterPro" id="IPR024072">
    <property type="entry name" value="DHFR-like_dom_sf"/>
</dbReference>
<comment type="catalytic activity">
    <reaction evidence="6">
        <text>(6S)-5,6,7,8-tetrahydrofolate + NADP(+) = 7,8-dihydrofolate + NADPH + H(+)</text>
        <dbReference type="Rhea" id="RHEA:15009"/>
        <dbReference type="ChEBI" id="CHEBI:15378"/>
        <dbReference type="ChEBI" id="CHEBI:57451"/>
        <dbReference type="ChEBI" id="CHEBI:57453"/>
        <dbReference type="ChEBI" id="CHEBI:57783"/>
        <dbReference type="ChEBI" id="CHEBI:58349"/>
        <dbReference type="EC" id="1.5.1.3"/>
    </reaction>
</comment>
<feature type="domain" description="DHFR" evidence="8">
    <location>
        <begin position="23"/>
        <end position="207"/>
    </location>
</feature>
<evidence type="ECO:0000256" key="2">
    <source>
        <dbReference type="ARBA" id="ARBA00012856"/>
    </source>
</evidence>
<dbReference type="Gene3D" id="3.40.430.10">
    <property type="entry name" value="Dihydrofolate Reductase, subunit A"/>
    <property type="match status" value="1"/>
</dbReference>
<organism evidence="9 10">
    <name type="scientific">Cryptotermes secundus</name>
    <dbReference type="NCBI Taxonomy" id="105785"/>
    <lineage>
        <taxon>Eukaryota</taxon>
        <taxon>Metazoa</taxon>
        <taxon>Ecdysozoa</taxon>
        <taxon>Arthropoda</taxon>
        <taxon>Hexapoda</taxon>
        <taxon>Insecta</taxon>
        <taxon>Pterygota</taxon>
        <taxon>Neoptera</taxon>
        <taxon>Polyneoptera</taxon>
        <taxon>Dictyoptera</taxon>
        <taxon>Blattodea</taxon>
        <taxon>Blattoidea</taxon>
        <taxon>Termitoidae</taxon>
        <taxon>Kalotermitidae</taxon>
        <taxon>Cryptotermitinae</taxon>
        <taxon>Cryptotermes</taxon>
    </lineage>
</organism>
<dbReference type="PROSITE" id="PS00075">
    <property type="entry name" value="DHFR_1"/>
    <property type="match status" value="1"/>
</dbReference>
<dbReference type="AlphaFoldDB" id="A0A2J7PTE3"/>
<evidence type="ECO:0000256" key="4">
    <source>
        <dbReference type="ARBA" id="ARBA00022857"/>
    </source>
</evidence>
<dbReference type="EC" id="1.5.1.3" evidence="2"/>
<proteinExistence type="inferred from homology"/>
<protein>
    <recommendedName>
        <fullName evidence="2">dihydrofolate reductase</fullName>
        <ecNumber evidence="2">1.5.1.3</ecNumber>
    </recommendedName>
</protein>
<keyword evidence="4" id="KW-0521">NADP</keyword>
<evidence type="ECO:0000256" key="7">
    <source>
        <dbReference type="RuleBase" id="RU004474"/>
    </source>
</evidence>
<keyword evidence="5" id="KW-0560">Oxidoreductase</keyword>
<dbReference type="STRING" id="105785.A0A2J7PTE3"/>
<dbReference type="InterPro" id="IPR012259">
    <property type="entry name" value="DHFR"/>
</dbReference>
<comment type="caution">
    <text evidence="9">The sequence shown here is derived from an EMBL/GenBank/DDBJ whole genome shotgun (WGS) entry which is preliminary data.</text>
</comment>
<sequence>MHDLLDRYEIPVMETSRLKLRFKLNLIVADSENMGIGINGDLPWRLRIEMAHFSRMTNRTKDSTKQNAVILGRKTWEAIPEKKRPLEGWINLLLSQQNLILGPNVLVCSSLETALQRLQEPPLAESVESAWIIGGSSVYKFKQLARILFHTLRRSRLHSVRSVARELQEIPRSDIVIEMGTESFGGKEVIEGKIEGQIEVTRRLGRRRKKMLDDLGDRRGYCHLKEKALDRIKWRNCFGRDCGPVV</sequence>
<evidence type="ECO:0000256" key="6">
    <source>
        <dbReference type="ARBA" id="ARBA00048873"/>
    </source>
</evidence>
<evidence type="ECO:0000313" key="10">
    <source>
        <dbReference type="Proteomes" id="UP000235965"/>
    </source>
</evidence>
<dbReference type="OrthoDB" id="4664297at2759"/>